<feature type="compositionally biased region" description="Basic and acidic residues" evidence="1">
    <location>
        <begin position="24"/>
        <end position="46"/>
    </location>
</feature>
<evidence type="ECO:0000313" key="3">
    <source>
        <dbReference type="EMBL" id="GFD50334.1"/>
    </source>
</evidence>
<organism evidence="2">
    <name type="scientific">Tanacetum cinerariifolium</name>
    <name type="common">Dalmatian daisy</name>
    <name type="synonym">Chrysanthemum cinerariifolium</name>
    <dbReference type="NCBI Taxonomy" id="118510"/>
    <lineage>
        <taxon>Eukaryota</taxon>
        <taxon>Viridiplantae</taxon>
        <taxon>Streptophyta</taxon>
        <taxon>Embryophyta</taxon>
        <taxon>Tracheophyta</taxon>
        <taxon>Spermatophyta</taxon>
        <taxon>Magnoliopsida</taxon>
        <taxon>eudicotyledons</taxon>
        <taxon>Gunneridae</taxon>
        <taxon>Pentapetalae</taxon>
        <taxon>asterids</taxon>
        <taxon>campanulids</taxon>
        <taxon>Asterales</taxon>
        <taxon>Asteraceae</taxon>
        <taxon>Asteroideae</taxon>
        <taxon>Anthemideae</taxon>
        <taxon>Anthemidinae</taxon>
        <taxon>Tanacetum</taxon>
    </lineage>
</organism>
<gene>
    <name evidence="2" type="ORF">Tci_907367</name>
    <name evidence="3" type="ORF">Tci_922303</name>
</gene>
<dbReference type="EMBL" id="BKCJ011756172">
    <property type="protein sequence ID" value="GFD50334.1"/>
    <property type="molecule type" value="Genomic_DNA"/>
</dbReference>
<accession>A0A699VPM8</accession>
<evidence type="ECO:0000256" key="1">
    <source>
        <dbReference type="SAM" id="MobiDB-lite"/>
    </source>
</evidence>
<proteinExistence type="predicted"/>
<dbReference type="EMBL" id="BKCJ011458474">
    <property type="protein sequence ID" value="GFD35398.1"/>
    <property type="molecule type" value="Genomic_DNA"/>
</dbReference>
<sequence length="52" mass="5773">MEDQPLPADASPIALSPDYVVDSYPEKDEKYPKEDPADYPADRGNNDDDESS</sequence>
<feature type="region of interest" description="Disordered" evidence="1">
    <location>
        <begin position="1"/>
        <end position="52"/>
    </location>
</feature>
<protein>
    <submittedName>
        <fullName evidence="2">Uncharacterized protein</fullName>
    </submittedName>
</protein>
<dbReference type="AlphaFoldDB" id="A0A699VPM8"/>
<evidence type="ECO:0000313" key="2">
    <source>
        <dbReference type="EMBL" id="GFD35398.1"/>
    </source>
</evidence>
<reference evidence="2" key="1">
    <citation type="journal article" date="2019" name="Sci. Rep.">
        <title>Draft genome of Tanacetum cinerariifolium, the natural source of mosquito coil.</title>
        <authorList>
            <person name="Yamashiro T."/>
            <person name="Shiraishi A."/>
            <person name="Satake H."/>
            <person name="Nakayama K."/>
        </authorList>
    </citation>
    <scope>NUCLEOTIDE SEQUENCE</scope>
</reference>
<comment type="caution">
    <text evidence="2">The sequence shown here is derived from an EMBL/GenBank/DDBJ whole genome shotgun (WGS) entry which is preliminary data.</text>
</comment>
<name>A0A699VPM8_TANCI</name>
<feature type="non-terminal residue" evidence="2">
    <location>
        <position position="52"/>
    </location>
</feature>